<evidence type="ECO:0000256" key="2">
    <source>
        <dbReference type="ARBA" id="ARBA00022801"/>
    </source>
</evidence>
<feature type="region of interest" description="Disordered" evidence="3">
    <location>
        <begin position="1"/>
        <end position="22"/>
    </location>
</feature>
<evidence type="ECO:0000256" key="1">
    <source>
        <dbReference type="ARBA" id="ARBA00010088"/>
    </source>
</evidence>
<dbReference type="PANTHER" id="PTHR43248:SF25">
    <property type="entry name" value="AB HYDROLASE-1 DOMAIN-CONTAINING PROTEIN-RELATED"/>
    <property type="match status" value="1"/>
</dbReference>
<dbReference type="SUPFAM" id="SSF53474">
    <property type="entry name" value="alpha/beta-Hydrolases"/>
    <property type="match status" value="1"/>
</dbReference>
<dbReference type="InterPro" id="IPR013595">
    <property type="entry name" value="Pept_S33_TAP-like_C"/>
</dbReference>
<feature type="compositionally biased region" description="Basic and acidic residues" evidence="3">
    <location>
        <begin position="13"/>
        <end position="22"/>
    </location>
</feature>
<dbReference type="PANTHER" id="PTHR43248">
    <property type="entry name" value="2-SUCCINYL-6-HYDROXY-2,4-CYCLOHEXADIENE-1-CARBOXYLATE SYNTHASE"/>
    <property type="match status" value="1"/>
</dbReference>
<keyword evidence="2" id="KW-0378">Hydrolase</keyword>
<dbReference type="Gene3D" id="3.40.50.1820">
    <property type="entry name" value="alpha/beta hydrolase"/>
    <property type="match status" value="1"/>
</dbReference>
<dbReference type="Proteomes" id="UP000045706">
    <property type="component" value="Unassembled WGS sequence"/>
</dbReference>
<protein>
    <recommendedName>
        <fullName evidence="4">Peptidase S33 tripeptidyl aminopeptidase-like C-terminal domain-containing protein</fullName>
    </recommendedName>
</protein>
<feature type="domain" description="Peptidase S33 tripeptidyl aminopeptidase-like C-terminal" evidence="4">
    <location>
        <begin position="479"/>
        <end position="580"/>
    </location>
</feature>
<evidence type="ECO:0000313" key="6">
    <source>
        <dbReference type="Proteomes" id="UP000045706"/>
    </source>
</evidence>
<evidence type="ECO:0000256" key="3">
    <source>
        <dbReference type="SAM" id="MobiDB-lite"/>
    </source>
</evidence>
<dbReference type="InterPro" id="IPR051601">
    <property type="entry name" value="Serine_prot/Carboxylest_S33"/>
</dbReference>
<dbReference type="GO" id="GO:0016787">
    <property type="term" value="F:hydrolase activity"/>
    <property type="evidence" value="ECO:0007669"/>
    <property type="project" value="UniProtKB-KW"/>
</dbReference>
<proteinExistence type="inferred from homology"/>
<reference evidence="6" key="1">
    <citation type="submission" date="2015-05" db="EMBL/GenBank/DDBJ databases">
        <authorList>
            <person name="Fogelqvist Johan"/>
        </authorList>
    </citation>
    <scope>NUCLEOTIDE SEQUENCE [LARGE SCALE GENOMIC DNA]</scope>
</reference>
<accession>A0A0G4NP55</accession>
<organism evidence="5 6">
    <name type="scientific">Verticillium longisporum</name>
    <name type="common">Verticillium dahliae var. longisporum</name>
    <dbReference type="NCBI Taxonomy" id="100787"/>
    <lineage>
        <taxon>Eukaryota</taxon>
        <taxon>Fungi</taxon>
        <taxon>Dikarya</taxon>
        <taxon>Ascomycota</taxon>
        <taxon>Pezizomycotina</taxon>
        <taxon>Sordariomycetes</taxon>
        <taxon>Hypocreomycetidae</taxon>
        <taxon>Glomerellales</taxon>
        <taxon>Plectosphaerellaceae</taxon>
        <taxon>Verticillium</taxon>
    </lineage>
</organism>
<dbReference type="EMBL" id="CVQI01037273">
    <property type="protein sequence ID" value="CRK48209.1"/>
    <property type="molecule type" value="Genomic_DNA"/>
</dbReference>
<name>A0A0G4NP55_VERLO</name>
<evidence type="ECO:0000259" key="4">
    <source>
        <dbReference type="Pfam" id="PF08386"/>
    </source>
</evidence>
<sequence>MSDKCAPLPTMRSPRDMPDPKRWGNQRVGAVLAFASVAALVLVCGQRSPLGLVVAPLGGTGSPVSLGPRPSRWSWSDIEPSRTLEWHACFEDGQHDCARLDAADLIKVPMDWQDPRGERRVVLAIARIRATDKTDYRGPVIFNPGGPGGSGVWSLRNHGKLLQQIVGENHDIISYDPRGVGASTPRHQCWETPEQEKSWNLRDPGVFDSHAGIISDLHVRATAYSQACERAMNDSELLRHSGSVSAARDLLEIVNQGSHENLKYWGFSYGTILGGVFAAMYPDRVERLVSDGNVDYEEWFNTKHLNFVHDTEKVVEAFYDSCHQAGPAKCAFYEDTPQRIKERLDRLFAAVKRRPVIISPSDEGPAVPELVTWSELKRLLFSALYQPQAQFAGFARIAAALEKGDARPFYKHYQPEQPSSAPTCAGAPVSPFEPLPDVTEGTSDTFPAVRCADRNLHGHNATMDQILEEASAMLEISPATGAVNALHSMVCLGRTVKPKWRLQGPFTGKTKHPILYIANMADNTTPLISARNNSAGFPGSVVLVQNSYGHTSLAAPSNCTRSYINTYFQQGTLPSPGTECDEPFLPFEEATSPSPWVFQPLLKA</sequence>
<dbReference type="AlphaFoldDB" id="A0A0G4NP55"/>
<comment type="similarity">
    <text evidence="1">Belongs to the peptidase S33 family.</text>
</comment>
<evidence type="ECO:0000313" key="5">
    <source>
        <dbReference type="EMBL" id="CRK48209.1"/>
    </source>
</evidence>
<gene>
    <name evidence="5" type="ORF">BN1723_007894</name>
</gene>
<dbReference type="Pfam" id="PF08386">
    <property type="entry name" value="Abhydrolase_4"/>
    <property type="match status" value="1"/>
</dbReference>
<dbReference type="InterPro" id="IPR029058">
    <property type="entry name" value="AB_hydrolase_fold"/>
</dbReference>